<evidence type="ECO:0000256" key="1">
    <source>
        <dbReference type="ARBA" id="ARBA00022574"/>
    </source>
</evidence>
<evidence type="ECO:0000256" key="6">
    <source>
        <dbReference type="SAM" id="Phobius"/>
    </source>
</evidence>
<dbReference type="GO" id="GO:0006406">
    <property type="term" value="P:mRNA export from nucleus"/>
    <property type="evidence" value="ECO:0007669"/>
    <property type="project" value="InterPro"/>
</dbReference>
<proteinExistence type="inferred from homology"/>
<dbReference type="SMART" id="SM00320">
    <property type="entry name" value="WD40"/>
    <property type="match status" value="4"/>
</dbReference>
<keyword evidence="6" id="KW-0812">Transmembrane</keyword>
<keyword evidence="2" id="KW-0677">Repeat</keyword>
<dbReference type="PANTHER" id="PTHR22839">
    <property type="entry name" value="THO COMPLEX SUBUNIT 3 THO3"/>
    <property type="match status" value="1"/>
</dbReference>
<keyword evidence="8" id="KW-1185">Reference proteome</keyword>
<comment type="caution">
    <text evidence="7">The sequence shown here is derived from an EMBL/GenBank/DDBJ whole genome shotgun (WGS) entry which is preliminary data.</text>
</comment>
<feature type="transmembrane region" description="Helical" evidence="6">
    <location>
        <begin position="636"/>
        <end position="654"/>
    </location>
</feature>
<evidence type="ECO:0000256" key="4">
    <source>
        <dbReference type="PROSITE-ProRule" id="PRU00221"/>
    </source>
</evidence>
<dbReference type="PANTHER" id="PTHR22839:SF0">
    <property type="entry name" value="THO COMPLEX SUBUNIT 3"/>
    <property type="match status" value="1"/>
</dbReference>
<keyword evidence="1 4" id="KW-0853">WD repeat</keyword>
<dbReference type="InterPro" id="IPR001680">
    <property type="entry name" value="WD40_rpt"/>
</dbReference>
<comment type="similarity">
    <text evidence="3">Belongs to the THOC3 family.</text>
</comment>
<dbReference type="InterPro" id="IPR036322">
    <property type="entry name" value="WD40_repeat_dom_sf"/>
</dbReference>
<evidence type="ECO:0000313" key="8">
    <source>
        <dbReference type="Proteomes" id="UP000183567"/>
    </source>
</evidence>
<dbReference type="OrthoDB" id="340259at2759"/>
<dbReference type="Proteomes" id="UP000183567">
    <property type="component" value="Unassembled WGS sequence"/>
</dbReference>
<dbReference type="AlphaFoldDB" id="A0A1J8QCF7"/>
<evidence type="ECO:0000313" key="7">
    <source>
        <dbReference type="EMBL" id="OJA18661.1"/>
    </source>
</evidence>
<dbReference type="InterPro" id="IPR040132">
    <property type="entry name" value="Tex1/THOC3"/>
</dbReference>
<organism evidence="7 8">
    <name type="scientific">Rhizopogon vesiculosus</name>
    <dbReference type="NCBI Taxonomy" id="180088"/>
    <lineage>
        <taxon>Eukaryota</taxon>
        <taxon>Fungi</taxon>
        <taxon>Dikarya</taxon>
        <taxon>Basidiomycota</taxon>
        <taxon>Agaricomycotina</taxon>
        <taxon>Agaricomycetes</taxon>
        <taxon>Agaricomycetidae</taxon>
        <taxon>Boletales</taxon>
        <taxon>Suillineae</taxon>
        <taxon>Rhizopogonaceae</taxon>
        <taxon>Rhizopogon</taxon>
    </lineage>
</organism>
<evidence type="ECO:0000256" key="2">
    <source>
        <dbReference type="ARBA" id="ARBA00022737"/>
    </source>
</evidence>
<evidence type="ECO:0000256" key="3">
    <source>
        <dbReference type="ARBA" id="ARBA00046343"/>
    </source>
</evidence>
<dbReference type="STRING" id="180088.A0A1J8QCF7"/>
<feature type="transmembrane region" description="Helical" evidence="6">
    <location>
        <begin position="556"/>
        <end position="577"/>
    </location>
</feature>
<feature type="repeat" description="WD" evidence="4">
    <location>
        <begin position="113"/>
        <end position="156"/>
    </location>
</feature>
<keyword evidence="6" id="KW-0472">Membrane</keyword>
<protein>
    <submittedName>
        <fullName evidence="7">Uncharacterized protein</fullName>
    </submittedName>
</protein>
<reference evidence="7 8" key="1">
    <citation type="submission" date="2016-03" db="EMBL/GenBank/DDBJ databases">
        <title>Comparative genomics of the ectomycorrhizal sister species Rhizopogon vinicolor and Rhizopogon vesiculosus (Basidiomycota: Boletales) reveals a divergence of the mating type B locus.</title>
        <authorList>
            <person name="Mujic A.B."/>
            <person name="Kuo A."/>
            <person name="Tritt A."/>
            <person name="Lipzen A."/>
            <person name="Chen C."/>
            <person name="Johnson J."/>
            <person name="Sharma A."/>
            <person name="Barry K."/>
            <person name="Grigoriev I.V."/>
            <person name="Spatafora J.W."/>
        </authorList>
    </citation>
    <scope>NUCLEOTIDE SEQUENCE [LARGE SCALE GENOMIC DNA]</scope>
    <source>
        <strain evidence="7 8">AM-OR11-056</strain>
    </source>
</reference>
<feature type="region of interest" description="Disordered" evidence="5">
    <location>
        <begin position="1"/>
        <end position="27"/>
    </location>
</feature>
<dbReference type="GO" id="GO:0000445">
    <property type="term" value="C:THO complex part of transcription export complex"/>
    <property type="evidence" value="ECO:0007669"/>
    <property type="project" value="TreeGrafter"/>
</dbReference>
<dbReference type="Gene3D" id="2.130.10.10">
    <property type="entry name" value="YVTN repeat-like/Quinoprotein amine dehydrogenase"/>
    <property type="match status" value="2"/>
</dbReference>
<evidence type="ECO:0000256" key="5">
    <source>
        <dbReference type="SAM" id="MobiDB-lite"/>
    </source>
</evidence>
<dbReference type="SUPFAM" id="SSF50978">
    <property type="entry name" value="WD40 repeat-like"/>
    <property type="match status" value="1"/>
</dbReference>
<dbReference type="EMBL" id="LVVM01001369">
    <property type="protein sequence ID" value="OJA18661.1"/>
    <property type="molecule type" value="Genomic_DNA"/>
</dbReference>
<sequence length="943" mass="103910">MSSQSQANTKEEEDIAPLQRPPSPPLHTTFAARGLHVGARIPEDPGRSNIPLIQAQNFPAHKPRDLRIPSPQAITHVAWSCDGKRLGGVGIDKITRIWTPETSMEARAATHFSGGHADDVDYISWNPTHPELFCTSSQKDRRIVFWDARHGRALIFTSAGHQLFFLTYGKDNDGAKEQWHQSDKDGSIVASTAMFNHVGDGIILTFHSEHSVRVMDYPSLTLRESPAAHVGGCVAVALDPRGRYLASGGYDSIVNMFDLSEWICARTISTCENSINALSFSYDGEYLAIANTGPYIDICATETGAPLHRVPALAPSPTVTWHPSKYVFAYCGQTPRLEGLPPPVAVINGSTRYMYYANSSARGVGTESAKAYYFKGRLLQSMLYHNQVLDCSGLAGFFGGDETISAMATVHLYRGRRWLGWYNSPGSYSVAKRYGQLANSRFWDGLFPGPNPEPAEAFGLDGKAGPRYVASLSGTDMATGHLAYLLIQRSKELDAEEVEGRPNTATLPAAVTVVRVGDVTYEDQVEMMSTNHALLATIPITVSFATCFVCAIVRDWFAFSLILLGILSSGISCFVVGTAKMHLKSQKNVTEGVPPGDGLLLTPRDVVVLKGAEKDVNAITKGKFFLDMRGGKEYRAVGLCSLLLVAQFLIQLLLTPQASLFGQIMFLSSFAVSWMYNSFLSSLENEKVQGDVLCKALRVDENSIKKYCILNRRSQAVFACSILSEGVEANEDFDAERMLSLFISNRTRVWSRWRAKVARELKSTGTKSFEATEEDREGLGKDECRLLDTFLVDAGRAYEAYRKRSGKQGFLHNETWNAKLEIQRRSKNPVNMGKFTSNVSGVTGFFGGDEAVQAMQTIHLYKGRRWTGWYNAPGSFAIAKYLGPIANSRFWNALFPGRNQEPETVFGLNNQPGPRYTASQSGTIIDKTTHVAYLVRGALRHNS</sequence>
<name>A0A1J8QCF7_9AGAM</name>
<keyword evidence="6" id="KW-1133">Transmembrane helix</keyword>
<gene>
    <name evidence="7" type="ORF">AZE42_10096</name>
</gene>
<dbReference type="InterPro" id="IPR015943">
    <property type="entry name" value="WD40/YVTN_repeat-like_dom_sf"/>
</dbReference>
<dbReference type="Pfam" id="PF00400">
    <property type="entry name" value="WD40"/>
    <property type="match status" value="1"/>
</dbReference>
<accession>A0A1J8QCF7</accession>
<dbReference type="PROSITE" id="PS50082">
    <property type="entry name" value="WD_REPEATS_2"/>
    <property type="match status" value="1"/>
</dbReference>